<organism evidence="1 2">
    <name type="scientific">Salinispira pacifica</name>
    <dbReference type="NCBI Taxonomy" id="1307761"/>
    <lineage>
        <taxon>Bacteria</taxon>
        <taxon>Pseudomonadati</taxon>
        <taxon>Spirochaetota</taxon>
        <taxon>Spirochaetia</taxon>
        <taxon>Spirochaetales</taxon>
        <taxon>Spirochaetaceae</taxon>
        <taxon>Salinispira</taxon>
    </lineage>
</organism>
<dbReference type="STRING" id="1307761.L21SP2_0984"/>
<evidence type="ECO:0000313" key="2">
    <source>
        <dbReference type="Proteomes" id="UP000018680"/>
    </source>
</evidence>
<dbReference type="Proteomes" id="UP000018680">
    <property type="component" value="Chromosome"/>
</dbReference>
<protein>
    <submittedName>
        <fullName evidence="1">Uncharacterized protein</fullName>
    </submittedName>
</protein>
<dbReference type="KEGG" id="slr:L21SP2_0984"/>
<evidence type="ECO:0000313" key="1">
    <source>
        <dbReference type="EMBL" id="AHC14402.1"/>
    </source>
</evidence>
<sequence length="60" mass="6540">MSSTSFGARPGLSCIGCSIFQGWRYEIVARIRELVVTTDEHTMVTDGAAGGMRLYVIEAE</sequence>
<dbReference type="EMBL" id="CP006939">
    <property type="protein sequence ID" value="AHC14402.1"/>
    <property type="molecule type" value="Genomic_DNA"/>
</dbReference>
<gene>
    <name evidence="1" type="ORF">L21SP2_0984</name>
</gene>
<name>V5WF24_9SPIO</name>
<reference evidence="1 2" key="1">
    <citation type="journal article" date="2015" name="Stand. Genomic Sci.">
        <title>Complete genome sequence and description of Salinispira pacifica gen. nov., sp. nov., a novel spirochaete isolated form a hypersaline microbial mat.</title>
        <authorList>
            <person name="Ben Hania W."/>
            <person name="Joseph M."/>
            <person name="Schumann P."/>
            <person name="Bunk B."/>
            <person name="Fiebig A."/>
            <person name="Sproer C."/>
            <person name="Klenk H.P."/>
            <person name="Fardeau M.L."/>
            <person name="Spring S."/>
        </authorList>
    </citation>
    <scope>NUCLEOTIDE SEQUENCE [LARGE SCALE GENOMIC DNA]</scope>
    <source>
        <strain evidence="1 2">L21-RPul-D2</strain>
    </source>
</reference>
<dbReference type="AlphaFoldDB" id="V5WF24"/>
<keyword evidence="2" id="KW-1185">Reference proteome</keyword>
<dbReference type="HOGENOM" id="CLU_2939143_0_0_12"/>
<accession>V5WF24</accession>
<proteinExistence type="predicted"/>